<dbReference type="AlphaFoldDB" id="A0A8C8UAV5"/>
<reference evidence="2 3" key="1">
    <citation type="submission" date="2018-10" db="EMBL/GenBank/DDBJ databases">
        <title>Improved assembly of the deer mouse Peromyscus maniculatus genome.</title>
        <authorList>
            <person name="Lassance J.-M."/>
            <person name="Hoekstra H.E."/>
        </authorList>
    </citation>
    <scope>NUCLEOTIDE SEQUENCE [LARGE SCALE GENOMIC DNA]</scope>
</reference>
<reference evidence="2" key="2">
    <citation type="submission" date="2025-08" db="UniProtKB">
        <authorList>
            <consortium name="Ensembl"/>
        </authorList>
    </citation>
    <scope>IDENTIFICATION</scope>
</reference>
<name>A0A8C8UAV5_PERMB</name>
<protein>
    <recommendedName>
        <fullName evidence="1">KRAB domain-containing protein</fullName>
    </recommendedName>
</protein>
<dbReference type="CDD" id="cd07765">
    <property type="entry name" value="KRAB_A-box"/>
    <property type="match status" value="1"/>
</dbReference>
<dbReference type="SUPFAM" id="SSF109640">
    <property type="entry name" value="KRAB domain (Kruppel-associated box)"/>
    <property type="match status" value="1"/>
</dbReference>
<dbReference type="Pfam" id="PF01352">
    <property type="entry name" value="KRAB"/>
    <property type="match status" value="1"/>
</dbReference>
<dbReference type="InterPro" id="IPR039938">
    <property type="entry name" value="Sp4-like"/>
</dbReference>
<evidence type="ECO:0000313" key="3">
    <source>
        <dbReference type="Proteomes" id="UP000694547"/>
    </source>
</evidence>
<organism evidence="2 3">
    <name type="scientific">Peromyscus maniculatus bairdii</name>
    <name type="common">Prairie deer mouse</name>
    <dbReference type="NCBI Taxonomy" id="230844"/>
    <lineage>
        <taxon>Eukaryota</taxon>
        <taxon>Metazoa</taxon>
        <taxon>Chordata</taxon>
        <taxon>Craniata</taxon>
        <taxon>Vertebrata</taxon>
        <taxon>Euteleostomi</taxon>
        <taxon>Mammalia</taxon>
        <taxon>Eutheria</taxon>
        <taxon>Euarchontoglires</taxon>
        <taxon>Glires</taxon>
        <taxon>Rodentia</taxon>
        <taxon>Myomorpha</taxon>
        <taxon>Muroidea</taxon>
        <taxon>Cricetidae</taxon>
        <taxon>Neotominae</taxon>
        <taxon>Peromyscus</taxon>
    </lineage>
</organism>
<accession>A0A8C8UAV5</accession>
<dbReference type="Proteomes" id="UP000694547">
    <property type="component" value="Chromosome 21"/>
</dbReference>
<dbReference type="GeneTree" id="ENSGT00940000153805"/>
<dbReference type="InterPro" id="IPR001909">
    <property type="entry name" value="KRAB"/>
</dbReference>
<dbReference type="PANTHER" id="PTHR14947:SF26">
    <property type="entry name" value="RIKEN CDNA D130040H23 GENE"/>
    <property type="match status" value="1"/>
</dbReference>
<keyword evidence="3" id="KW-1185">Reference proteome</keyword>
<dbReference type="PANTHER" id="PTHR14947">
    <property type="entry name" value="ZINC FINGER PROTEIN"/>
    <property type="match status" value="1"/>
</dbReference>
<dbReference type="Gene3D" id="6.10.140.140">
    <property type="match status" value="1"/>
</dbReference>
<dbReference type="SMART" id="SM00349">
    <property type="entry name" value="KRAB"/>
    <property type="match status" value="1"/>
</dbReference>
<dbReference type="InterPro" id="IPR036051">
    <property type="entry name" value="KRAB_dom_sf"/>
</dbReference>
<evidence type="ECO:0000313" key="2">
    <source>
        <dbReference type="Ensembl" id="ENSPEMP00000027062.2"/>
    </source>
</evidence>
<sequence length="119" mass="14011">SAVTYDDVHVDFTWEEWNLLDPSQKNLYKYVMLETYRNLITIGKKEVKLERNLQYILNVLKPLHILVLFNCMKKHTLKSPMNAISVVKPLHASVIFKCIKEHILERNPMNVISVVRPLH</sequence>
<dbReference type="GO" id="GO:0006355">
    <property type="term" value="P:regulation of DNA-templated transcription"/>
    <property type="evidence" value="ECO:0007669"/>
    <property type="project" value="InterPro"/>
</dbReference>
<dbReference type="PROSITE" id="PS50805">
    <property type="entry name" value="KRAB"/>
    <property type="match status" value="1"/>
</dbReference>
<evidence type="ECO:0000259" key="1">
    <source>
        <dbReference type="PROSITE" id="PS50805"/>
    </source>
</evidence>
<reference evidence="2" key="3">
    <citation type="submission" date="2025-09" db="UniProtKB">
        <authorList>
            <consortium name="Ensembl"/>
        </authorList>
    </citation>
    <scope>IDENTIFICATION</scope>
</reference>
<feature type="domain" description="KRAB" evidence="1">
    <location>
        <begin position="3"/>
        <end position="87"/>
    </location>
</feature>
<dbReference type="Ensembl" id="ENSPEMT00000031468.2">
    <property type="protein sequence ID" value="ENSPEMP00000027062.2"/>
    <property type="gene ID" value="ENSPEMG00000027079.1"/>
</dbReference>
<proteinExistence type="predicted"/>